<dbReference type="RefSeq" id="WP_139228780.1">
    <property type="nucleotide sequence ID" value="NZ_FOND01000003.1"/>
</dbReference>
<evidence type="ECO:0000313" key="9">
    <source>
        <dbReference type="Proteomes" id="UP000198589"/>
    </source>
</evidence>
<dbReference type="SUPFAM" id="SSF56349">
    <property type="entry name" value="DNA breaking-rejoining enzymes"/>
    <property type="match status" value="1"/>
</dbReference>
<accession>A0A1I2AFQ3</accession>
<feature type="domain" description="Tyr recombinase" evidence="6">
    <location>
        <begin position="176"/>
        <end position="415"/>
    </location>
</feature>
<keyword evidence="4" id="KW-0233">DNA recombination</keyword>
<dbReference type="AlphaFoldDB" id="A0A1I2AFQ3"/>
<evidence type="ECO:0000256" key="1">
    <source>
        <dbReference type="ARBA" id="ARBA00008857"/>
    </source>
</evidence>
<dbReference type="InterPro" id="IPR002104">
    <property type="entry name" value="Integrase_catalytic"/>
</dbReference>
<dbReference type="InterPro" id="IPR011010">
    <property type="entry name" value="DNA_brk_join_enz"/>
</dbReference>
<evidence type="ECO:0000256" key="2">
    <source>
        <dbReference type="ARBA" id="ARBA00022908"/>
    </source>
</evidence>
<sequence length="416" mass="44399">MGRPPLPLGTYGKVLFIAQPNGQVKARAKFRDFDGRVRLVSKVGPSRAAAERALKVELTSRQAPGGVGAITAATRMATLADAWIEADHGWSTGTQRTYRSVVNKQVKPAFGQLCIREVTSGVVSRALAAIAKSSGPGAAKTARACLSGMFALAIQDGAVAVNPVRDSTAKISSGKRPPRALAAAETGRLVELFRTSDRAVELDLPDLVDWMLATGCRIGEALALRYGSNGDGKPILDLGAGTWEVNATVVRVPGAGLTVQPRPKTTAGWRIIALPEFAVRMLEDRRASSRRQTDTQVVFPPPLAGALRDPSNVSGDLRQLLDSFECETCGGTGYQLDEDGSFRAGAGGRRIRCEEGPWSWVTSHTFRKTVATRLDEAGLSPRQVADQLGHANPSMTLDVYFGRQVVSAEAARVLNR</sequence>
<dbReference type="Proteomes" id="UP000198589">
    <property type="component" value="Unassembled WGS sequence"/>
</dbReference>
<reference evidence="9" key="1">
    <citation type="submission" date="2016-10" db="EMBL/GenBank/DDBJ databases">
        <authorList>
            <person name="Varghese N."/>
            <person name="Submissions S."/>
        </authorList>
    </citation>
    <scope>NUCLEOTIDE SEQUENCE [LARGE SCALE GENOMIC DNA]</scope>
    <source>
        <strain evidence="9">DSM 46838</strain>
    </source>
</reference>
<dbReference type="InterPro" id="IPR044068">
    <property type="entry name" value="CB"/>
</dbReference>
<dbReference type="Gene3D" id="1.10.150.130">
    <property type="match status" value="1"/>
</dbReference>
<dbReference type="PANTHER" id="PTHR30629">
    <property type="entry name" value="PROPHAGE INTEGRASE"/>
    <property type="match status" value="1"/>
</dbReference>
<evidence type="ECO:0000259" key="6">
    <source>
        <dbReference type="PROSITE" id="PS51898"/>
    </source>
</evidence>
<evidence type="ECO:0000256" key="3">
    <source>
        <dbReference type="ARBA" id="ARBA00023125"/>
    </source>
</evidence>
<proteinExistence type="inferred from homology"/>
<dbReference type="EMBL" id="FOND01000003">
    <property type="protein sequence ID" value="SFE41823.1"/>
    <property type="molecule type" value="Genomic_DNA"/>
</dbReference>
<dbReference type="STRING" id="1798228.SAMN05216574_103288"/>
<name>A0A1I2AFQ3_9ACTN</name>
<keyword evidence="9" id="KW-1185">Reference proteome</keyword>
<protein>
    <submittedName>
        <fullName evidence="8">Site-specific recombinase XerD</fullName>
    </submittedName>
</protein>
<evidence type="ECO:0000259" key="7">
    <source>
        <dbReference type="PROSITE" id="PS51900"/>
    </source>
</evidence>
<feature type="domain" description="Core-binding (CB)" evidence="7">
    <location>
        <begin position="74"/>
        <end position="154"/>
    </location>
</feature>
<evidence type="ECO:0000256" key="4">
    <source>
        <dbReference type="ARBA" id="ARBA00023172"/>
    </source>
</evidence>
<dbReference type="PANTHER" id="PTHR30629:SF2">
    <property type="entry name" value="PROPHAGE INTEGRASE INTS-RELATED"/>
    <property type="match status" value="1"/>
</dbReference>
<dbReference type="GO" id="GO:0006310">
    <property type="term" value="P:DNA recombination"/>
    <property type="evidence" value="ECO:0007669"/>
    <property type="project" value="UniProtKB-KW"/>
</dbReference>
<dbReference type="InterPro" id="IPR013762">
    <property type="entry name" value="Integrase-like_cat_sf"/>
</dbReference>
<dbReference type="InterPro" id="IPR050808">
    <property type="entry name" value="Phage_Integrase"/>
</dbReference>
<dbReference type="InterPro" id="IPR010998">
    <property type="entry name" value="Integrase_recombinase_N"/>
</dbReference>
<dbReference type="PROSITE" id="PS51898">
    <property type="entry name" value="TYR_RECOMBINASE"/>
    <property type="match status" value="1"/>
</dbReference>
<keyword evidence="3 5" id="KW-0238">DNA-binding</keyword>
<dbReference type="Gene3D" id="1.10.443.10">
    <property type="entry name" value="Intergrase catalytic core"/>
    <property type="match status" value="1"/>
</dbReference>
<dbReference type="GO" id="GO:0003677">
    <property type="term" value="F:DNA binding"/>
    <property type="evidence" value="ECO:0007669"/>
    <property type="project" value="UniProtKB-UniRule"/>
</dbReference>
<comment type="similarity">
    <text evidence="1">Belongs to the 'phage' integrase family.</text>
</comment>
<dbReference type="Pfam" id="PF00589">
    <property type="entry name" value="Phage_integrase"/>
    <property type="match status" value="1"/>
</dbReference>
<dbReference type="Pfam" id="PF22022">
    <property type="entry name" value="Phage_int_M"/>
    <property type="match status" value="1"/>
</dbReference>
<dbReference type="CDD" id="cd01189">
    <property type="entry name" value="INT_ICEBs1_C_like"/>
    <property type="match status" value="1"/>
</dbReference>
<gene>
    <name evidence="8" type="ORF">SAMN05216574_103288</name>
</gene>
<dbReference type="InterPro" id="IPR053876">
    <property type="entry name" value="Phage_int_M"/>
</dbReference>
<keyword evidence="2" id="KW-0229">DNA integration</keyword>
<dbReference type="GO" id="GO:0015074">
    <property type="term" value="P:DNA integration"/>
    <property type="evidence" value="ECO:0007669"/>
    <property type="project" value="UniProtKB-KW"/>
</dbReference>
<evidence type="ECO:0000256" key="5">
    <source>
        <dbReference type="PROSITE-ProRule" id="PRU01248"/>
    </source>
</evidence>
<dbReference type="PROSITE" id="PS51900">
    <property type="entry name" value="CB"/>
    <property type="match status" value="1"/>
</dbReference>
<organism evidence="8 9">
    <name type="scientific">Blastococcus tunisiensis</name>
    <dbReference type="NCBI Taxonomy" id="1798228"/>
    <lineage>
        <taxon>Bacteria</taxon>
        <taxon>Bacillati</taxon>
        <taxon>Actinomycetota</taxon>
        <taxon>Actinomycetes</taxon>
        <taxon>Geodermatophilales</taxon>
        <taxon>Geodermatophilaceae</taxon>
        <taxon>Blastococcus</taxon>
    </lineage>
</organism>
<evidence type="ECO:0000313" key="8">
    <source>
        <dbReference type="EMBL" id="SFE41823.1"/>
    </source>
</evidence>
<dbReference type="OrthoDB" id="4326943at2"/>